<dbReference type="PANTHER" id="PTHR46470">
    <property type="entry name" value="N-ACYLNEURAMINATE-9-PHOSPHATASE"/>
    <property type="match status" value="1"/>
</dbReference>
<sequence>MTTNWILFDCFNTLVDDFDQAGSIDGLTTIQHLPVEAGVFASVEAFRLAYTQSREMNWWQDDSEVHLDVRLAALFRKQENISDQDVAVLVTQMLDLFSVTYIDTIRLTRGVEAMLKAWAPIAKLGVVSNFFLPGWPKKFLEQLDLADYFEFVIDSAELNSKKPEAPIYQTAINMTGVEPDKILFVGDDFLRDVERPRELGMKARHYCRFGERPGVNKSPETDPIKHWDSFRP</sequence>
<reference evidence="5 6" key="1">
    <citation type="journal article" date="2010" name="J. Bacteriol.">
        <title>Genome sequence of the oligotrophic marine Gammaproteobacterium HTCC2143, isolated from the Oregon Coast.</title>
        <authorList>
            <person name="Oh H.M."/>
            <person name="Kang I."/>
            <person name="Ferriera S."/>
            <person name="Giovannoni S.J."/>
            <person name="Cho J.C."/>
        </authorList>
    </citation>
    <scope>NUCLEOTIDE SEQUENCE [LARGE SCALE GENOMIC DNA]</scope>
    <source>
        <strain evidence="5 6">HTCC2143</strain>
    </source>
</reference>
<comment type="caution">
    <text evidence="5">The sequence shown here is derived from an EMBL/GenBank/DDBJ whole genome shotgun (WGS) entry which is preliminary data.</text>
</comment>
<dbReference type="PANTHER" id="PTHR46470:SF2">
    <property type="entry name" value="GLYCERALDEHYDE 3-PHOSPHATE PHOSPHATASE"/>
    <property type="match status" value="1"/>
</dbReference>
<name>A0YD44_9GAMM</name>
<keyword evidence="6" id="KW-1185">Reference proteome</keyword>
<evidence type="ECO:0000313" key="5">
    <source>
        <dbReference type="EMBL" id="EAW31147.1"/>
    </source>
</evidence>
<dbReference type="AlphaFoldDB" id="A0YD44"/>
<evidence type="ECO:0000256" key="1">
    <source>
        <dbReference type="ARBA" id="ARBA00001946"/>
    </source>
</evidence>
<evidence type="ECO:0000313" key="6">
    <source>
        <dbReference type="Proteomes" id="UP000004931"/>
    </source>
</evidence>
<dbReference type="OrthoDB" id="5699629at2"/>
<dbReference type="STRING" id="247633.GP2143_03463"/>
<proteinExistence type="predicted"/>
<dbReference type="Pfam" id="PF00702">
    <property type="entry name" value="Hydrolase"/>
    <property type="match status" value="1"/>
</dbReference>
<dbReference type="InterPro" id="IPR006439">
    <property type="entry name" value="HAD-SF_hydro_IA"/>
</dbReference>
<gene>
    <name evidence="5" type="ORF">GP2143_03463</name>
</gene>
<dbReference type="SUPFAM" id="SSF56784">
    <property type="entry name" value="HAD-like"/>
    <property type="match status" value="1"/>
</dbReference>
<keyword evidence="4" id="KW-0460">Magnesium</keyword>
<dbReference type="NCBIfam" id="TIGR01509">
    <property type="entry name" value="HAD-SF-IA-v3"/>
    <property type="match status" value="1"/>
</dbReference>
<keyword evidence="2" id="KW-0479">Metal-binding</keyword>
<dbReference type="EMBL" id="AAVT01000004">
    <property type="protein sequence ID" value="EAW31147.1"/>
    <property type="molecule type" value="Genomic_DNA"/>
</dbReference>
<protein>
    <submittedName>
        <fullName evidence="5">Uncharacterized protein</fullName>
    </submittedName>
</protein>
<dbReference type="InterPro" id="IPR051400">
    <property type="entry name" value="HAD-like_hydrolase"/>
</dbReference>
<organism evidence="5 6">
    <name type="scientific">marine gamma proteobacterium HTCC2143</name>
    <dbReference type="NCBI Taxonomy" id="247633"/>
    <lineage>
        <taxon>Bacteria</taxon>
        <taxon>Pseudomonadati</taxon>
        <taxon>Pseudomonadota</taxon>
        <taxon>Gammaproteobacteria</taxon>
        <taxon>Cellvibrionales</taxon>
        <taxon>Spongiibacteraceae</taxon>
        <taxon>BD1-7 clade</taxon>
    </lineage>
</organism>
<keyword evidence="3" id="KW-0378">Hydrolase</keyword>
<dbReference type="PRINTS" id="PR00413">
    <property type="entry name" value="HADHALOGNASE"/>
</dbReference>
<comment type="cofactor">
    <cofactor evidence="1">
        <name>Mg(2+)</name>
        <dbReference type="ChEBI" id="CHEBI:18420"/>
    </cofactor>
</comment>
<dbReference type="NCBIfam" id="TIGR01549">
    <property type="entry name" value="HAD-SF-IA-v1"/>
    <property type="match status" value="1"/>
</dbReference>
<dbReference type="eggNOG" id="COG1011">
    <property type="taxonomic scope" value="Bacteria"/>
</dbReference>
<accession>A0YD44</accession>
<dbReference type="SFLD" id="SFLDG01129">
    <property type="entry name" value="C1.5:_HAD__Beta-PGM__Phosphata"/>
    <property type="match status" value="1"/>
</dbReference>
<dbReference type="Gene3D" id="3.40.50.1000">
    <property type="entry name" value="HAD superfamily/HAD-like"/>
    <property type="match status" value="1"/>
</dbReference>
<dbReference type="Gene3D" id="1.20.120.1600">
    <property type="match status" value="1"/>
</dbReference>
<evidence type="ECO:0000256" key="2">
    <source>
        <dbReference type="ARBA" id="ARBA00022723"/>
    </source>
</evidence>
<dbReference type="GO" id="GO:0016791">
    <property type="term" value="F:phosphatase activity"/>
    <property type="evidence" value="ECO:0007669"/>
    <property type="project" value="TreeGrafter"/>
</dbReference>
<dbReference type="GO" id="GO:0046872">
    <property type="term" value="F:metal ion binding"/>
    <property type="evidence" value="ECO:0007669"/>
    <property type="project" value="UniProtKB-KW"/>
</dbReference>
<evidence type="ECO:0000256" key="4">
    <source>
        <dbReference type="ARBA" id="ARBA00022842"/>
    </source>
</evidence>
<dbReference type="InterPro" id="IPR036412">
    <property type="entry name" value="HAD-like_sf"/>
</dbReference>
<dbReference type="Proteomes" id="UP000004931">
    <property type="component" value="Unassembled WGS sequence"/>
</dbReference>
<dbReference type="InterPro" id="IPR023214">
    <property type="entry name" value="HAD_sf"/>
</dbReference>
<dbReference type="SFLD" id="SFLDS00003">
    <property type="entry name" value="Haloacid_Dehalogenase"/>
    <property type="match status" value="1"/>
</dbReference>
<evidence type="ECO:0000256" key="3">
    <source>
        <dbReference type="ARBA" id="ARBA00022801"/>
    </source>
</evidence>
<dbReference type="GO" id="GO:0044281">
    <property type="term" value="P:small molecule metabolic process"/>
    <property type="evidence" value="ECO:0007669"/>
    <property type="project" value="UniProtKB-ARBA"/>
</dbReference>